<dbReference type="EMBL" id="AMZH03000592">
    <property type="protein sequence ID" value="RRT82939.1"/>
    <property type="molecule type" value="Genomic_DNA"/>
</dbReference>
<accession>A0A427B377</accession>
<keyword evidence="2" id="KW-1133">Transmembrane helix</keyword>
<evidence type="ECO:0000313" key="3">
    <source>
        <dbReference type="EMBL" id="RRT82939.1"/>
    </source>
</evidence>
<reference evidence="3 4" key="1">
    <citation type="journal article" date="2014" name="Agronomy (Basel)">
        <title>A Draft Genome Sequence for Ensete ventricosum, the Drought-Tolerant Tree Against Hunger.</title>
        <authorList>
            <person name="Harrison J."/>
            <person name="Moore K.A."/>
            <person name="Paszkiewicz K."/>
            <person name="Jones T."/>
            <person name="Grant M."/>
            <person name="Ambacheew D."/>
            <person name="Muzemil S."/>
            <person name="Studholme D.J."/>
        </authorList>
    </citation>
    <scope>NUCLEOTIDE SEQUENCE [LARGE SCALE GENOMIC DNA]</scope>
</reference>
<organism evidence="3 4">
    <name type="scientific">Ensete ventricosum</name>
    <name type="common">Abyssinian banana</name>
    <name type="synonym">Musa ensete</name>
    <dbReference type="NCBI Taxonomy" id="4639"/>
    <lineage>
        <taxon>Eukaryota</taxon>
        <taxon>Viridiplantae</taxon>
        <taxon>Streptophyta</taxon>
        <taxon>Embryophyta</taxon>
        <taxon>Tracheophyta</taxon>
        <taxon>Spermatophyta</taxon>
        <taxon>Magnoliopsida</taxon>
        <taxon>Liliopsida</taxon>
        <taxon>Zingiberales</taxon>
        <taxon>Musaceae</taxon>
        <taxon>Ensete</taxon>
    </lineage>
</organism>
<keyword evidence="2" id="KW-0472">Membrane</keyword>
<evidence type="ECO:0000256" key="1">
    <source>
        <dbReference type="SAM" id="MobiDB-lite"/>
    </source>
</evidence>
<name>A0A427B377_ENSVE</name>
<evidence type="ECO:0000256" key="2">
    <source>
        <dbReference type="SAM" id="Phobius"/>
    </source>
</evidence>
<dbReference type="AlphaFoldDB" id="A0A427B377"/>
<proteinExistence type="predicted"/>
<comment type="caution">
    <text evidence="3">The sequence shown here is derived from an EMBL/GenBank/DDBJ whole genome shotgun (WGS) entry which is preliminary data.</text>
</comment>
<protein>
    <submittedName>
        <fullName evidence="3">Uncharacterized protein</fullName>
    </submittedName>
</protein>
<feature type="compositionally biased region" description="Basic and acidic residues" evidence="1">
    <location>
        <begin position="14"/>
        <end position="27"/>
    </location>
</feature>
<feature type="transmembrane region" description="Helical" evidence="2">
    <location>
        <begin position="32"/>
        <end position="52"/>
    </location>
</feature>
<evidence type="ECO:0000313" key="4">
    <source>
        <dbReference type="Proteomes" id="UP000287651"/>
    </source>
</evidence>
<feature type="region of interest" description="Disordered" evidence="1">
    <location>
        <begin position="1"/>
        <end position="27"/>
    </location>
</feature>
<dbReference type="Proteomes" id="UP000287651">
    <property type="component" value="Unassembled WGS sequence"/>
</dbReference>
<keyword evidence="2" id="KW-0812">Transmembrane</keyword>
<gene>
    <name evidence="3" type="ORF">B296_00002924</name>
</gene>
<feature type="compositionally biased region" description="Basic residues" evidence="1">
    <location>
        <begin position="1"/>
        <end position="13"/>
    </location>
</feature>
<sequence length="67" mass="7716">MGRRNRPPAKNRSRATDRVGEPGKSTRDETGFSLFFSFFSSLFFFFPQLTAYDRNRPSTVDFDGTAR</sequence>